<reference evidence="2" key="1">
    <citation type="submission" date="2022-11" db="EMBL/GenBank/DDBJ databases">
        <title>Biodiversity and phylogenetic relationships of bacteria.</title>
        <authorList>
            <person name="Machado R.A.R."/>
            <person name="Bhat A."/>
            <person name="Loulou A."/>
            <person name="Kallel S."/>
        </authorList>
    </citation>
    <scope>NUCLEOTIDE SEQUENCE</scope>
    <source>
        <strain evidence="2">K-TC2</strain>
    </source>
</reference>
<evidence type="ECO:0000256" key="1">
    <source>
        <dbReference type="SAM" id="MobiDB-lite"/>
    </source>
</evidence>
<keyword evidence="3" id="KW-1185">Reference proteome</keyword>
<evidence type="ECO:0000313" key="2">
    <source>
        <dbReference type="EMBL" id="MCX5568340.1"/>
    </source>
</evidence>
<name>A0A9X3IKZ9_9HYPH</name>
<feature type="compositionally biased region" description="Low complexity" evidence="1">
    <location>
        <begin position="68"/>
        <end position="109"/>
    </location>
</feature>
<feature type="compositionally biased region" description="Basic and acidic residues" evidence="1">
    <location>
        <begin position="154"/>
        <end position="168"/>
    </location>
</feature>
<feature type="compositionally biased region" description="Low complexity" evidence="1">
    <location>
        <begin position="129"/>
        <end position="150"/>
    </location>
</feature>
<comment type="caution">
    <text evidence="2">The sequence shown here is derived from an EMBL/GenBank/DDBJ whole genome shotgun (WGS) entry which is preliminary data.</text>
</comment>
<dbReference type="AlphaFoldDB" id="A0A9X3IKZ9"/>
<dbReference type="Proteomes" id="UP001144805">
    <property type="component" value="Unassembled WGS sequence"/>
</dbReference>
<feature type="region of interest" description="Disordered" evidence="1">
    <location>
        <begin position="55"/>
        <end position="206"/>
    </location>
</feature>
<organism evidence="2 3">
    <name type="scientific">Kaistia nematophila</name>
    <dbReference type="NCBI Taxonomy" id="2994654"/>
    <lineage>
        <taxon>Bacteria</taxon>
        <taxon>Pseudomonadati</taxon>
        <taxon>Pseudomonadota</taxon>
        <taxon>Alphaproteobacteria</taxon>
        <taxon>Hyphomicrobiales</taxon>
        <taxon>Kaistiaceae</taxon>
        <taxon>Kaistia</taxon>
    </lineage>
</organism>
<sequence>MAAPTELKDSLQRISALMGLLRSDLLELSEARDVASRTPVVDHIHWIADQLDELGDGLSDDGRRRTPARPQRMARASQRSSAAKPSARGSSRHVGASHAASGHATSGHATPSHAKSGHEKSGPAKSGNAASSRTSLSTRRPARPDSAARPAPRRPAESHEASPPRDEAGASPAADTPPQKANPPEAAVTPPPPDVPSLPGGDDKLH</sequence>
<accession>A0A9X3IKZ9</accession>
<protein>
    <submittedName>
        <fullName evidence="2">Uncharacterized protein</fullName>
    </submittedName>
</protein>
<gene>
    <name evidence="2" type="ORF">OSH07_03950</name>
</gene>
<dbReference type="RefSeq" id="WP_266337287.1">
    <property type="nucleotide sequence ID" value="NZ_JAPKNK010000001.1"/>
</dbReference>
<proteinExistence type="predicted"/>
<dbReference type="EMBL" id="JAPKNK010000001">
    <property type="protein sequence ID" value="MCX5568340.1"/>
    <property type="molecule type" value="Genomic_DNA"/>
</dbReference>
<evidence type="ECO:0000313" key="3">
    <source>
        <dbReference type="Proteomes" id="UP001144805"/>
    </source>
</evidence>